<proteinExistence type="predicted"/>
<feature type="compositionally biased region" description="Polar residues" evidence="1">
    <location>
        <begin position="825"/>
        <end position="834"/>
    </location>
</feature>
<feature type="region of interest" description="Disordered" evidence="1">
    <location>
        <begin position="422"/>
        <end position="460"/>
    </location>
</feature>
<sequence length="909" mass="97585">MASRRVSISALLCEDDPPTTSPSRPLPGPSSPKAMTSLSPPSTQYRPQSRRTPSPDLPHPPAYTWPTPASASRRAYNPSQDHFPFAQPDTSSSQLRSSQQPQSFHVPSSPHPSYSQSPFHTTRLSSASPASTVSLTHPSSNHSPGSPLLYTQRLAPSPAGYYHSPAYANVPRYDTFQAPISPSPGHSRHAEPVASSSMHHSSLSRISTTTSSFPQTLLNPVSPQQSPLGGLEALVQAATVERDRLEAKASLDRRPDTTRSAVQRSPELHFRSALEAPRVHLQAPAPRTPITPTIISGPLLRDSYSESSLRIGVSPEAHPSKRRRQSDSNSGSDRSWDSLPSWDSSSQFSGLMGPGIKPRGLSSEVRTAVRPTLAMSLQNTEEARTRGRRVSPVRDHVARAQLMTEEEERAFQCRSPPYRDLAPSAIIPPSEGQHVLPIPEPRPSLHQDIRPNIDTHPPRQRISHSNVILEKQSVPPSLPSPPASSTPLGPSAAPPSVPQQQISAPEEDEGHSTQTHTPPRSNSSASVATLSPKSIEMQSADSLRETVNLTFIRPAAAQESPVALPESLPPDNDNSPTAKHGEGVTLTSSSTLNALVDVPSSAVLVRSPSPPPPDPDVHDTNITQAVPDTELSPGIPDLPPHEDAPYQPPSEHEAEHAPATASPSLRPPSPAVPDSRDETDLGHPMEVCVSSASETRVAAPNPELEVPVNAETSLISSGVDEVVRSPVATPPVAESSILPMLDDLPKIDDESLSININDEDEASAISKPSQIAEQRHVNMDVDEELLSLIGDDLPSRGSQIKSKKHEFVSSEGKHFSRSPLLKQEPTPNTLTSPDPSLVVTAPTLAIKQERISVLPADTAVGTRDSETSALKTEERLSQKKKVISPDAGSSFVHLTPTTRQSTIHSLRVV</sequence>
<gene>
    <name evidence="2" type="ORF">EDB92DRAFT_994274</name>
</gene>
<evidence type="ECO:0000256" key="1">
    <source>
        <dbReference type="SAM" id="MobiDB-lite"/>
    </source>
</evidence>
<feature type="compositionally biased region" description="Basic and acidic residues" evidence="1">
    <location>
        <begin position="863"/>
        <end position="877"/>
    </location>
</feature>
<feature type="compositionally biased region" description="Low complexity" evidence="1">
    <location>
        <begin position="91"/>
        <end position="120"/>
    </location>
</feature>
<feature type="compositionally biased region" description="Basic and acidic residues" evidence="1">
    <location>
        <begin position="805"/>
        <end position="814"/>
    </location>
</feature>
<name>A0AAD4LGY1_9AGAM</name>
<feature type="compositionally biased region" description="Basic and acidic residues" evidence="1">
    <location>
        <begin position="674"/>
        <end position="683"/>
    </location>
</feature>
<evidence type="ECO:0000313" key="2">
    <source>
        <dbReference type="EMBL" id="KAH8988948.1"/>
    </source>
</evidence>
<feature type="compositionally biased region" description="Basic and acidic residues" evidence="1">
    <location>
        <begin position="246"/>
        <end position="257"/>
    </location>
</feature>
<keyword evidence="3" id="KW-1185">Reference proteome</keyword>
<feature type="region of interest" description="Disordered" evidence="1">
    <location>
        <begin position="557"/>
        <end position="704"/>
    </location>
</feature>
<feature type="compositionally biased region" description="Polar residues" evidence="1">
    <location>
        <begin position="213"/>
        <end position="227"/>
    </location>
</feature>
<feature type="compositionally biased region" description="Low complexity" evidence="1">
    <location>
        <begin position="195"/>
        <end position="212"/>
    </location>
</feature>
<reference evidence="2" key="1">
    <citation type="submission" date="2022-01" db="EMBL/GenBank/DDBJ databases">
        <title>Comparative genomics reveals a dynamic genome evolution in the ectomycorrhizal milk-cap (Lactarius) mushrooms.</title>
        <authorList>
            <consortium name="DOE Joint Genome Institute"/>
            <person name="Lebreton A."/>
            <person name="Tang N."/>
            <person name="Kuo A."/>
            <person name="LaButti K."/>
            <person name="Drula E."/>
            <person name="Barry K."/>
            <person name="Clum A."/>
            <person name="Lipzen A."/>
            <person name="Mousain D."/>
            <person name="Ng V."/>
            <person name="Wang R."/>
            <person name="Wang X."/>
            <person name="Dai Y."/>
            <person name="Henrissat B."/>
            <person name="Grigoriev I.V."/>
            <person name="Guerin-Laguette A."/>
            <person name="Yu F."/>
            <person name="Martin F.M."/>
        </authorList>
    </citation>
    <scope>NUCLEOTIDE SEQUENCE</scope>
    <source>
        <strain evidence="2">QP</strain>
    </source>
</reference>
<feature type="compositionally biased region" description="Polar residues" evidence="1">
    <location>
        <begin position="512"/>
        <end position="541"/>
    </location>
</feature>
<feature type="compositionally biased region" description="Polar residues" evidence="1">
    <location>
        <begin position="33"/>
        <end position="52"/>
    </location>
</feature>
<feature type="compositionally biased region" description="Basic and acidic residues" evidence="1">
    <location>
        <begin position="639"/>
        <end position="656"/>
    </location>
</feature>
<feature type="region of interest" description="Disordered" evidence="1">
    <location>
        <begin position="1"/>
        <end position="153"/>
    </location>
</feature>
<dbReference type="Proteomes" id="UP001201163">
    <property type="component" value="Unassembled WGS sequence"/>
</dbReference>
<feature type="compositionally biased region" description="Basic and acidic residues" evidence="1">
    <location>
        <begin position="443"/>
        <end position="457"/>
    </location>
</feature>
<evidence type="ECO:0000313" key="3">
    <source>
        <dbReference type="Proteomes" id="UP001201163"/>
    </source>
</evidence>
<feature type="region of interest" description="Disordered" evidence="1">
    <location>
        <begin position="862"/>
        <end position="882"/>
    </location>
</feature>
<feature type="region of interest" description="Disordered" evidence="1">
    <location>
        <begin position="246"/>
        <end position="341"/>
    </location>
</feature>
<feature type="region of interest" description="Disordered" evidence="1">
    <location>
        <begin position="800"/>
        <end position="835"/>
    </location>
</feature>
<feature type="region of interest" description="Disordered" evidence="1">
    <location>
        <begin position="175"/>
        <end position="227"/>
    </location>
</feature>
<feature type="region of interest" description="Disordered" evidence="1">
    <location>
        <begin position="472"/>
        <end position="541"/>
    </location>
</feature>
<dbReference type="AlphaFoldDB" id="A0AAD4LGY1"/>
<protein>
    <submittedName>
        <fullName evidence="2">Uncharacterized protein</fullName>
    </submittedName>
</protein>
<feature type="compositionally biased region" description="Polar residues" evidence="1">
    <location>
        <begin position="122"/>
        <end position="144"/>
    </location>
</feature>
<comment type="caution">
    <text evidence="2">The sequence shown here is derived from an EMBL/GenBank/DDBJ whole genome shotgun (WGS) entry which is preliminary data.</text>
</comment>
<organism evidence="2 3">
    <name type="scientific">Lactarius akahatsu</name>
    <dbReference type="NCBI Taxonomy" id="416441"/>
    <lineage>
        <taxon>Eukaryota</taxon>
        <taxon>Fungi</taxon>
        <taxon>Dikarya</taxon>
        <taxon>Basidiomycota</taxon>
        <taxon>Agaricomycotina</taxon>
        <taxon>Agaricomycetes</taxon>
        <taxon>Russulales</taxon>
        <taxon>Russulaceae</taxon>
        <taxon>Lactarius</taxon>
    </lineage>
</organism>
<feature type="region of interest" description="Disordered" evidence="1">
    <location>
        <begin position="372"/>
        <end position="392"/>
    </location>
</feature>
<accession>A0AAD4LGY1</accession>
<feature type="compositionally biased region" description="Low complexity" evidence="1">
    <location>
        <begin position="598"/>
        <end position="607"/>
    </location>
</feature>
<dbReference type="EMBL" id="JAKELL010000040">
    <property type="protein sequence ID" value="KAH8988948.1"/>
    <property type="molecule type" value="Genomic_DNA"/>
</dbReference>